<dbReference type="InterPro" id="IPR057251">
    <property type="entry name" value="FP_C"/>
</dbReference>
<organism evidence="3 4">
    <name type="scientific">Operophtera brumata</name>
    <name type="common">Winter moth</name>
    <name type="synonym">Phalaena brumata</name>
    <dbReference type="NCBI Taxonomy" id="104452"/>
    <lineage>
        <taxon>Eukaryota</taxon>
        <taxon>Metazoa</taxon>
        <taxon>Ecdysozoa</taxon>
        <taxon>Arthropoda</taxon>
        <taxon>Hexapoda</taxon>
        <taxon>Insecta</taxon>
        <taxon>Pterygota</taxon>
        <taxon>Neoptera</taxon>
        <taxon>Endopterygota</taxon>
        <taxon>Lepidoptera</taxon>
        <taxon>Glossata</taxon>
        <taxon>Ditrysia</taxon>
        <taxon>Geometroidea</taxon>
        <taxon>Geometridae</taxon>
        <taxon>Larentiinae</taxon>
        <taxon>Operophtera</taxon>
    </lineage>
</organism>
<gene>
    <name evidence="3" type="ORF">OBRU01_03204</name>
</gene>
<keyword evidence="4" id="KW-1185">Reference proteome</keyword>
<proteinExistence type="predicted"/>
<name>A0A0L7LR99_OPEBR</name>
<sequence length="290" mass="32829">MLAEQDPATPIHNIDLPIAGKQASLDSASSHAADIVIEVRAQFEDMKAEMRLEFKSFKEEMRSLRSELCAMKTDLAVVKADMISCENKVTELGDRTTDIENFLSGNPIVGNLEQTVKELKMALNTCEQESLLNDVEVTGLPEIKGENLLGLIPLLSTKIGVPFDDREIISIVRSGPNLSQENSASPLRPRKIVVRFNRRITRDKCIQRARQLSRGLTSVELGLEGPPARLYFNERLTRINRQLFAKAREQCRHHQWRYCWTKGGRIYLRKEEGSSVVHVLVEEDIAKNFT</sequence>
<evidence type="ECO:0000256" key="1">
    <source>
        <dbReference type="SAM" id="Coils"/>
    </source>
</evidence>
<feature type="coiled-coil region" evidence="1">
    <location>
        <begin position="40"/>
        <end position="67"/>
    </location>
</feature>
<comment type="caution">
    <text evidence="3">The sequence shown here is derived from an EMBL/GenBank/DDBJ whole genome shotgun (WGS) entry which is preliminary data.</text>
</comment>
<protein>
    <submittedName>
        <fullName evidence="3">Zinc finger DNA binding protein</fullName>
    </submittedName>
</protein>
<evidence type="ECO:0000259" key="2">
    <source>
        <dbReference type="Pfam" id="PF25298"/>
    </source>
</evidence>
<dbReference type="EMBL" id="JTDY01000273">
    <property type="protein sequence ID" value="KOB77970.1"/>
    <property type="molecule type" value="Genomic_DNA"/>
</dbReference>
<keyword evidence="1" id="KW-0175">Coiled coil</keyword>
<evidence type="ECO:0000313" key="4">
    <source>
        <dbReference type="Proteomes" id="UP000037510"/>
    </source>
</evidence>
<feature type="domain" description="FP protein C-terminal" evidence="2">
    <location>
        <begin position="238"/>
        <end position="287"/>
    </location>
</feature>
<evidence type="ECO:0000313" key="3">
    <source>
        <dbReference type="EMBL" id="KOB77970.1"/>
    </source>
</evidence>
<reference evidence="3 4" key="1">
    <citation type="journal article" date="2015" name="Genome Biol. Evol.">
        <title>The genome of winter moth (Operophtera brumata) provides a genomic perspective on sexual dimorphism and phenology.</title>
        <authorList>
            <person name="Derks M.F."/>
            <person name="Smit S."/>
            <person name="Salis L."/>
            <person name="Schijlen E."/>
            <person name="Bossers A."/>
            <person name="Mateman C."/>
            <person name="Pijl A.S."/>
            <person name="de Ridder D."/>
            <person name="Groenen M.A."/>
            <person name="Visser M.E."/>
            <person name="Megens H.J."/>
        </authorList>
    </citation>
    <scope>NUCLEOTIDE SEQUENCE [LARGE SCALE GENOMIC DNA]</scope>
    <source>
        <strain evidence="3">WM2013NL</strain>
        <tissue evidence="3">Head and thorax</tissue>
    </source>
</reference>
<dbReference type="AlphaFoldDB" id="A0A0L7LR99"/>
<dbReference type="STRING" id="104452.A0A0L7LR99"/>
<dbReference type="Proteomes" id="UP000037510">
    <property type="component" value="Unassembled WGS sequence"/>
</dbReference>
<dbReference type="Pfam" id="PF25298">
    <property type="entry name" value="Baculo_FP_2nd"/>
    <property type="match status" value="1"/>
</dbReference>
<accession>A0A0L7LR99</accession>